<dbReference type="Proteomes" id="UP001213504">
    <property type="component" value="Chromosome"/>
</dbReference>
<dbReference type="AlphaFoldDB" id="A0AAX3T9Z8"/>
<proteinExistence type="predicted"/>
<evidence type="ECO:0000313" key="3">
    <source>
        <dbReference type="Proteomes" id="UP001213504"/>
    </source>
</evidence>
<evidence type="ECO:0000313" key="2">
    <source>
        <dbReference type="EMBL" id="WFP26042.1"/>
    </source>
</evidence>
<dbReference type="RefSeq" id="WP_165630384.1">
    <property type="nucleotide sequence ID" value="NZ_CP121270.1"/>
</dbReference>
<gene>
    <name evidence="2" type="ORF">P9A14_05920</name>
</gene>
<organism evidence="2 3">
    <name type="scientific">Gordonia hongkongensis</name>
    <dbReference type="NCBI Taxonomy" id="1701090"/>
    <lineage>
        <taxon>Bacteria</taxon>
        <taxon>Bacillati</taxon>
        <taxon>Actinomycetota</taxon>
        <taxon>Actinomycetes</taxon>
        <taxon>Mycobacteriales</taxon>
        <taxon>Gordoniaceae</taxon>
        <taxon>Gordonia</taxon>
    </lineage>
</organism>
<dbReference type="Pfam" id="PF10592">
    <property type="entry name" value="AIPR"/>
    <property type="match status" value="1"/>
</dbReference>
<protein>
    <submittedName>
        <fullName evidence="2">AIPR family protein</fullName>
    </submittedName>
</protein>
<dbReference type="InterPro" id="IPR018891">
    <property type="entry name" value="AIPR_C"/>
</dbReference>
<accession>A0AAX3T9Z8</accession>
<dbReference type="EMBL" id="CP121270">
    <property type="protein sequence ID" value="WFP26042.1"/>
    <property type="molecule type" value="Genomic_DNA"/>
</dbReference>
<reference evidence="2" key="1">
    <citation type="submission" date="2023-04" db="EMBL/GenBank/DDBJ databases">
        <title>Complete genome sequence of a phthalic acid esters degrading bacterial strain.</title>
        <authorList>
            <person name="Weng L."/>
            <person name="Jia Y."/>
            <person name="Ren L."/>
        </authorList>
    </citation>
    <scope>NUCLEOTIDE SEQUENCE</scope>
    <source>
        <strain evidence="2">RL-LY01</strain>
    </source>
</reference>
<name>A0AAX3T9Z8_9ACTN</name>
<sequence length="511" mass="58012">MASVDEVEDALKSRRRDASVSVVFTQAKTAESWKKSEISTFQAGILDFLSDDHKYPHAEYLENGREVFDEVLSKVGRIRNGKPNARIYLATTARESSDREIIAAIDSLRTSVEDTGLFHEVDAVLIDRDLIVELWTSSDGSVEATLKLFGNAPFPATSGIDESYVVTVRAQDFISSILSDKNGKLRQRIFDENVRDFIGVDSDVNAEMGTTLNDEPRQKRFGILNNGVTIIAPDVRLSAFEMYLRDFQIVNGCQTSNVLFRNRDIVDGDATLVLKIVETSDPSVVDDIVRSTNRQTKVEESQFLATLDAIKMIDRYFVARAEDDEYQLFFERRTDQFSSHEDVKAIRVFDIREIARCVAAMFLDKPDLASRYPNRLTGEMRGLVFDNTYREEVFYVAAYTLYRIRLLLANRKIDGRFVKLRWHILMAVRYYVCGDSIANLSSPKIETSARKIREFIEDGSDKRIAELNALCAAIVDIDEITRDKVKSSALTADVKRRAIESRKNAGKRQSF</sequence>
<feature type="domain" description="Abortive phage infection protein C-terminal" evidence="1">
    <location>
        <begin position="190"/>
        <end position="403"/>
    </location>
</feature>
<evidence type="ECO:0000259" key="1">
    <source>
        <dbReference type="Pfam" id="PF10592"/>
    </source>
</evidence>